<dbReference type="EMBL" id="KB522472">
    <property type="protein sequence ID" value="EMP37333.1"/>
    <property type="molecule type" value="Genomic_DNA"/>
</dbReference>
<proteinExistence type="predicted"/>
<dbReference type="AlphaFoldDB" id="M7BZ37"/>
<reference evidence="3" key="1">
    <citation type="journal article" date="2013" name="Nat. Genet.">
        <title>The draft genomes of soft-shell turtle and green sea turtle yield insights into the development and evolution of the turtle-specific body plan.</title>
        <authorList>
            <person name="Wang Z."/>
            <person name="Pascual-Anaya J."/>
            <person name="Zadissa A."/>
            <person name="Li W."/>
            <person name="Niimura Y."/>
            <person name="Huang Z."/>
            <person name="Li C."/>
            <person name="White S."/>
            <person name="Xiong Z."/>
            <person name="Fang D."/>
            <person name="Wang B."/>
            <person name="Ming Y."/>
            <person name="Chen Y."/>
            <person name="Zheng Y."/>
            <person name="Kuraku S."/>
            <person name="Pignatelli M."/>
            <person name="Herrero J."/>
            <person name="Beal K."/>
            <person name="Nozawa M."/>
            <person name="Li Q."/>
            <person name="Wang J."/>
            <person name="Zhang H."/>
            <person name="Yu L."/>
            <person name="Shigenobu S."/>
            <person name="Wang J."/>
            <person name="Liu J."/>
            <person name="Flicek P."/>
            <person name="Searle S."/>
            <person name="Wang J."/>
            <person name="Kuratani S."/>
            <person name="Yin Y."/>
            <person name="Aken B."/>
            <person name="Zhang G."/>
            <person name="Irie N."/>
        </authorList>
    </citation>
    <scope>NUCLEOTIDE SEQUENCE [LARGE SCALE GENOMIC DNA]</scope>
</reference>
<evidence type="ECO:0000313" key="2">
    <source>
        <dbReference type="EMBL" id="EMP37333.1"/>
    </source>
</evidence>
<dbReference type="Proteomes" id="UP000031443">
    <property type="component" value="Unassembled WGS sequence"/>
</dbReference>
<gene>
    <name evidence="2" type="ORF">UY3_05468</name>
</gene>
<accession>M7BZ37</accession>
<name>M7BZ37_CHEMY</name>
<dbReference type="STRING" id="8469.M7BZ37"/>
<protein>
    <submittedName>
        <fullName evidence="2">Uncharacterized protein</fullName>
    </submittedName>
</protein>
<feature type="region of interest" description="Disordered" evidence="1">
    <location>
        <begin position="1"/>
        <end position="21"/>
    </location>
</feature>
<organism evidence="2 3">
    <name type="scientific">Chelonia mydas</name>
    <name type="common">Green sea-turtle</name>
    <name type="synonym">Chelonia agassizi</name>
    <dbReference type="NCBI Taxonomy" id="8469"/>
    <lineage>
        <taxon>Eukaryota</taxon>
        <taxon>Metazoa</taxon>
        <taxon>Chordata</taxon>
        <taxon>Craniata</taxon>
        <taxon>Vertebrata</taxon>
        <taxon>Euteleostomi</taxon>
        <taxon>Archelosauria</taxon>
        <taxon>Testudinata</taxon>
        <taxon>Testudines</taxon>
        <taxon>Cryptodira</taxon>
        <taxon>Durocryptodira</taxon>
        <taxon>Americhelydia</taxon>
        <taxon>Chelonioidea</taxon>
        <taxon>Cheloniidae</taxon>
        <taxon>Chelonia</taxon>
    </lineage>
</organism>
<keyword evidence="3" id="KW-1185">Reference proteome</keyword>
<evidence type="ECO:0000313" key="3">
    <source>
        <dbReference type="Proteomes" id="UP000031443"/>
    </source>
</evidence>
<sequence length="219" mass="23788">MDHLRTADTEDDSGSLTNLVPSPHSEAVAHEFQELSLQPSQYLPPLNERKNGRSYLFRETCMQDRAYHHCLPVPYTTYTSSVALAVPLLESKSAFSFSRDSKPLEELLLPYCLYPFPRRPALGSTTASPDSESLVPHANKATYPSLLLTILGTLGPAPHLQNLFSLPGSCHLPLLQGKHLMYSGSNGGVVLRSGSTGTCQITIITARLSSDLGIPFPPG</sequence>
<evidence type="ECO:0000256" key="1">
    <source>
        <dbReference type="SAM" id="MobiDB-lite"/>
    </source>
</evidence>